<evidence type="ECO:0000256" key="11">
    <source>
        <dbReference type="ARBA" id="ARBA00023212"/>
    </source>
</evidence>
<name>A0ABR2K475_9EUKA</name>
<organism evidence="14 15">
    <name type="scientific">Tritrichomonas musculus</name>
    <dbReference type="NCBI Taxonomy" id="1915356"/>
    <lineage>
        <taxon>Eukaryota</taxon>
        <taxon>Metamonada</taxon>
        <taxon>Parabasalia</taxon>
        <taxon>Tritrichomonadida</taxon>
        <taxon>Tritrichomonadidae</taxon>
        <taxon>Tritrichomonas</taxon>
    </lineage>
</organism>
<evidence type="ECO:0000256" key="13">
    <source>
        <dbReference type="SAM" id="MobiDB-lite"/>
    </source>
</evidence>
<comment type="similarity">
    <text evidence="2">Belongs to the dynein light intermediate chain family.</text>
</comment>
<evidence type="ECO:0000313" key="15">
    <source>
        <dbReference type="Proteomes" id="UP001470230"/>
    </source>
</evidence>
<dbReference type="Gene3D" id="3.40.50.300">
    <property type="entry name" value="P-loop containing nucleotide triphosphate hydrolases"/>
    <property type="match status" value="1"/>
</dbReference>
<evidence type="ECO:0000256" key="6">
    <source>
        <dbReference type="ARBA" id="ARBA00022701"/>
    </source>
</evidence>
<dbReference type="SUPFAM" id="SSF52540">
    <property type="entry name" value="P-loop containing nucleoside triphosphate hydrolases"/>
    <property type="match status" value="1"/>
</dbReference>
<proteinExistence type="inferred from homology"/>
<evidence type="ECO:0000256" key="4">
    <source>
        <dbReference type="ARBA" id="ARBA00022473"/>
    </source>
</evidence>
<dbReference type="PANTHER" id="PTHR13236">
    <property type="entry name" value="DYNEIN 2 LIGHT INTERMEDIATE CHAIN, ISOFORM 2"/>
    <property type="match status" value="1"/>
</dbReference>
<comment type="subcellular location">
    <subcellularLocation>
        <location evidence="1">Cytoplasm</location>
        <location evidence="1">Cytoskeleton</location>
        <location evidence="1">Cilium basal body</location>
    </subcellularLocation>
</comment>
<gene>
    <name evidence="14" type="ORF">M9Y10_041304</name>
</gene>
<keyword evidence="10" id="KW-0505">Motor protein</keyword>
<dbReference type="EMBL" id="JAPFFF010000007">
    <property type="protein sequence ID" value="KAK8885849.1"/>
    <property type="molecule type" value="Genomic_DNA"/>
</dbReference>
<protein>
    <recommendedName>
        <fullName evidence="3">Cytoplasmic dynein 2 light intermediate chain 1</fullName>
    </recommendedName>
</protein>
<keyword evidence="6" id="KW-0493">Microtubule</keyword>
<keyword evidence="11" id="KW-0206">Cytoskeleton</keyword>
<evidence type="ECO:0000313" key="14">
    <source>
        <dbReference type="EMBL" id="KAK8885849.1"/>
    </source>
</evidence>
<dbReference type="InterPro" id="IPR027417">
    <property type="entry name" value="P-loop_NTPase"/>
</dbReference>
<keyword evidence="7" id="KW-0970">Cilium biogenesis/degradation</keyword>
<keyword evidence="15" id="KW-1185">Reference proteome</keyword>
<evidence type="ECO:0000256" key="8">
    <source>
        <dbReference type="ARBA" id="ARBA00023017"/>
    </source>
</evidence>
<keyword evidence="9" id="KW-0969">Cilium</keyword>
<evidence type="ECO:0000256" key="10">
    <source>
        <dbReference type="ARBA" id="ARBA00023175"/>
    </source>
</evidence>
<reference evidence="14 15" key="1">
    <citation type="submission" date="2024-04" db="EMBL/GenBank/DDBJ databases">
        <title>Tritrichomonas musculus Genome.</title>
        <authorList>
            <person name="Alves-Ferreira E."/>
            <person name="Grigg M."/>
            <person name="Lorenzi H."/>
            <person name="Galac M."/>
        </authorList>
    </citation>
    <scope>NUCLEOTIDE SEQUENCE [LARGE SCALE GENOMIC DNA]</scope>
    <source>
        <strain evidence="14 15">EAF2021</strain>
    </source>
</reference>
<accession>A0ABR2K475</accession>
<evidence type="ECO:0000256" key="12">
    <source>
        <dbReference type="ARBA" id="ARBA00023273"/>
    </source>
</evidence>
<evidence type="ECO:0000256" key="1">
    <source>
        <dbReference type="ARBA" id="ARBA00004120"/>
    </source>
</evidence>
<evidence type="ECO:0000256" key="3">
    <source>
        <dbReference type="ARBA" id="ARBA00018863"/>
    </source>
</evidence>
<evidence type="ECO:0000256" key="5">
    <source>
        <dbReference type="ARBA" id="ARBA00022490"/>
    </source>
</evidence>
<keyword evidence="4" id="KW-0217">Developmental protein</keyword>
<dbReference type="PANTHER" id="PTHR13236:SF0">
    <property type="entry name" value="CYTOPLASMIC DYNEIN 2 LIGHT INTERMEDIATE CHAIN 1"/>
    <property type="match status" value="1"/>
</dbReference>
<evidence type="ECO:0000256" key="2">
    <source>
        <dbReference type="ARBA" id="ARBA00006831"/>
    </source>
</evidence>
<keyword evidence="8" id="KW-0243">Dynein</keyword>
<keyword evidence="5" id="KW-0963">Cytoplasm</keyword>
<dbReference type="InterPro" id="IPR040045">
    <property type="entry name" value="DYNC2LI1"/>
</dbReference>
<dbReference type="Proteomes" id="UP001470230">
    <property type="component" value="Unassembled WGS sequence"/>
</dbReference>
<evidence type="ECO:0000256" key="7">
    <source>
        <dbReference type="ARBA" id="ARBA00022794"/>
    </source>
</evidence>
<evidence type="ECO:0000256" key="9">
    <source>
        <dbReference type="ARBA" id="ARBA00023069"/>
    </source>
</evidence>
<feature type="region of interest" description="Disordered" evidence="13">
    <location>
        <begin position="244"/>
        <end position="266"/>
    </location>
</feature>
<keyword evidence="12" id="KW-0966">Cell projection</keyword>
<comment type="caution">
    <text evidence="14">The sequence shown here is derived from an EMBL/GenBank/DDBJ whole genome shotgun (WGS) entry which is preliminary data.</text>
</comment>
<sequence>MAKNVDPRRDIWGALIADSEETKTSLGANDAHFLFVGHEKCGKSSLLNSFFNRLEEPRPTLALSYQSCTLHVQEIEKILHFWELGGGMNLEKILSTIITPEIEKNFYVFVVLDLMNFSSIETAMEWLPTILRRFKSGFGGCFIAGTHYDEFEEKDPSFKAQIVNGIFSLCHQYGTGFFTFTPKFDSLISRFKSLIKSLLIPDVKKPERVSSHNGPTLTYPNDDVNGGETIQSFATFVKSEALKQTTSNKQKRNDGSINPDDPQYADEGIDKVVREQSKILDDKLKALIASI</sequence>